<keyword evidence="2" id="KW-1185">Reference proteome</keyword>
<dbReference type="AlphaFoldDB" id="A0A6G7YHC8"/>
<evidence type="ECO:0008006" key="3">
    <source>
        <dbReference type="Google" id="ProtNLM"/>
    </source>
</evidence>
<organism evidence="1 2">
    <name type="scientific">Nocardioides piscis</name>
    <dbReference type="NCBI Taxonomy" id="2714938"/>
    <lineage>
        <taxon>Bacteria</taxon>
        <taxon>Bacillati</taxon>
        <taxon>Actinomycetota</taxon>
        <taxon>Actinomycetes</taxon>
        <taxon>Propionibacteriales</taxon>
        <taxon>Nocardioidaceae</taxon>
        <taxon>Nocardioides</taxon>
    </lineage>
</organism>
<dbReference type="KEGG" id="npi:G7071_12955"/>
<dbReference type="EMBL" id="CP049866">
    <property type="protein sequence ID" value="QIK76203.1"/>
    <property type="molecule type" value="Genomic_DNA"/>
</dbReference>
<protein>
    <recommendedName>
        <fullName evidence="3">N-terminal of MaoC-like dehydratase domain-containing protein</fullName>
    </recommendedName>
</protein>
<dbReference type="Proteomes" id="UP000502035">
    <property type="component" value="Chromosome"/>
</dbReference>
<evidence type="ECO:0000313" key="2">
    <source>
        <dbReference type="Proteomes" id="UP000502035"/>
    </source>
</evidence>
<evidence type="ECO:0000313" key="1">
    <source>
        <dbReference type="EMBL" id="QIK76203.1"/>
    </source>
</evidence>
<name>A0A6G7YHC8_9ACTN</name>
<gene>
    <name evidence="1" type="ORF">G7071_12955</name>
</gene>
<reference evidence="1 2" key="1">
    <citation type="submission" date="2020-03" db="EMBL/GenBank/DDBJ databases">
        <title>Nocardioides sp. nov., isolated from fish.</title>
        <authorList>
            <person name="Hyun D.-W."/>
            <person name="Bae J.-W."/>
        </authorList>
    </citation>
    <scope>NUCLEOTIDE SEQUENCE [LARGE SCALE GENOMIC DNA]</scope>
    <source>
        <strain evidence="1 2">HDW12A</strain>
    </source>
</reference>
<dbReference type="RefSeq" id="WP_166319416.1">
    <property type="nucleotide sequence ID" value="NZ_CP049866.1"/>
</dbReference>
<proteinExistence type="predicted"/>
<sequence length="145" mass="16135">MSGTQEAIHPLVGRRLPDGALRIERYEDWLTRDAIGAPTSGQHPHPAWALLGTFRGMGADLVELFDVMDAAQDDGVLFGEASIVQTAHLEFDRDYVVTSEIRDVRRRRGSKVPVFDLVDCLVTIEDADGQVVRCTNTFVVPRRSE</sequence>
<accession>A0A6G7YHC8</accession>